<gene>
    <name evidence="2" type="ORF">MKS91_00650</name>
</gene>
<evidence type="ECO:0000259" key="1">
    <source>
        <dbReference type="Pfam" id="PF00156"/>
    </source>
</evidence>
<dbReference type="Proteomes" id="UP001320768">
    <property type="component" value="Unassembled WGS sequence"/>
</dbReference>
<dbReference type="CDD" id="cd06223">
    <property type="entry name" value="PRTases_typeI"/>
    <property type="match status" value="1"/>
</dbReference>
<reference evidence="2 3" key="1">
    <citation type="journal article" date="2022" name="Nat. Microbiol.">
        <title>The microbiome of a bacterivorous marine choanoflagellate contains a resource-demanding obligate bacterial associate.</title>
        <authorList>
            <person name="Needham D.M."/>
            <person name="Poirier C."/>
            <person name="Bachy C."/>
            <person name="George E.E."/>
            <person name="Wilken S."/>
            <person name="Yung C.C.M."/>
            <person name="Limardo A.J."/>
            <person name="Morando M."/>
            <person name="Sudek L."/>
            <person name="Malmstrom R.R."/>
            <person name="Keeling P.J."/>
            <person name="Santoro A.E."/>
            <person name="Worden A.Z."/>
        </authorList>
    </citation>
    <scope>NUCLEOTIDE SEQUENCE [LARGE SCALE GENOMIC DNA]</scope>
    <source>
        <strain evidence="2 3">Comchoano-2</strain>
    </source>
</reference>
<dbReference type="Gene3D" id="3.40.50.2020">
    <property type="match status" value="1"/>
</dbReference>
<dbReference type="Pfam" id="PF00156">
    <property type="entry name" value="Pribosyltran"/>
    <property type="match status" value="1"/>
</dbReference>
<dbReference type="RefSeq" id="WP_258568919.1">
    <property type="nucleotide sequence ID" value="NZ_JAKUDN010000001.1"/>
</dbReference>
<dbReference type="InterPro" id="IPR000836">
    <property type="entry name" value="PRTase_dom"/>
</dbReference>
<dbReference type="InterPro" id="IPR029057">
    <property type="entry name" value="PRTase-like"/>
</dbReference>
<accession>A0ABT1L3L6</accession>
<evidence type="ECO:0000313" key="3">
    <source>
        <dbReference type="Proteomes" id="UP001320768"/>
    </source>
</evidence>
<dbReference type="SUPFAM" id="SSF53271">
    <property type="entry name" value="PRTase-like"/>
    <property type="match status" value="1"/>
</dbReference>
<protein>
    <recommendedName>
        <fullName evidence="1">Phosphoribosyltransferase domain-containing protein</fullName>
    </recommendedName>
</protein>
<keyword evidence="3" id="KW-1185">Reference proteome</keyword>
<dbReference type="EMBL" id="JAKUDN010000001">
    <property type="protein sequence ID" value="MCP8351806.1"/>
    <property type="molecule type" value="Genomic_DNA"/>
</dbReference>
<evidence type="ECO:0000313" key="2">
    <source>
        <dbReference type="EMBL" id="MCP8351806.1"/>
    </source>
</evidence>
<feature type="domain" description="Phosphoribosyltransferase" evidence="1">
    <location>
        <begin position="12"/>
        <end position="159"/>
    </location>
</feature>
<name>A0ABT1L3L6_9GAMM</name>
<proteinExistence type="predicted"/>
<dbReference type="Gene3D" id="3.30.1310.20">
    <property type="entry name" value="PRTase-like"/>
    <property type="match status" value="1"/>
</dbReference>
<comment type="caution">
    <text evidence="2">The sequence shown here is derived from an EMBL/GenBank/DDBJ whole genome shotgun (WGS) entry which is preliminary data.</text>
</comment>
<sequence>MAKAFKNRLHAGQELAEAITDCDLVIAIPRGGIPIAQPICEKFQCPLNLVFPRKLRAPNNPEFAIGAINSLGESILNEALCQQLHVTESYLDQEIIQQLADIRSRQKTYPSAKTPITNKHIVIVDDGIATGMTMVAAVSEIRSHKPKQITVAVPVSPPDVLGSLQNINFICLHQPKHFGSVSHFYDTFPQVETKEAIEILRKINH</sequence>
<organism evidence="2 3">
    <name type="scientific">Candidatus Synchoanobacter obligatus</name>
    <dbReference type="NCBI Taxonomy" id="2919597"/>
    <lineage>
        <taxon>Bacteria</taxon>
        <taxon>Pseudomonadati</taxon>
        <taxon>Pseudomonadota</taxon>
        <taxon>Gammaproteobacteria</taxon>
        <taxon>Candidatus Comchoanobacterales</taxon>
        <taxon>Candidatus Comchoanobacteraceae</taxon>
        <taxon>Candidatus Synchoanobacter</taxon>
    </lineage>
</organism>